<protein>
    <submittedName>
        <fullName evidence="1">Uncharacterized protein</fullName>
    </submittedName>
</protein>
<evidence type="ECO:0000313" key="1">
    <source>
        <dbReference type="EMBL" id="KZX12939.1"/>
    </source>
</evidence>
<keyword evidence="2" id="KW-1185">Reference proteome</keyword>
<accession>A0A166B6N9</accession>
<dbReference type="STRING" id="66851.MBORA_09820"/>
<dbReference type="AlphaFoldDB" id="A0A166B6N9"/>
<sequence length="70" mass="8302">MIIASNNTKDVMPYVEKYKLERISTGDILMMALEKGIITEDYGNKMWSKMLKHNRWLNANNFTSYLKRNK</sequence>
<gene>
    <name evidence="1" type="ORF">MBORA_09820</name>
</gene>
<dbReference type="OrthoDB" id="77308at2157"/>
<dbReference type="Proteomes" id="UP000077428">
    <property type="component" value="Unassembled WGS sequence"/>
</dbReference>
<dbReference type="PATRIC" id="fig|66851.6.peg.1079"/>
<dbReference type="EMBL" id="LWMU01000060">
    <property type="protein sequence ID" value="KZX12939.1"/>
    <property type="molecule type" value="Genomic_DNA"/>
</dbReference>
<organism evidence="1 2">
    <name type="scientific">Methanobrevibacter oralis</name>
    <dbReference type="NCBI Taxonomy" id="66851"/>
    <lineage>
        <taxon>Archaea</taxon>
        <taxon>Methanobacteriati</taxon>
        <taxon>Methanobacteriota</taxon>
        <taxon>Methanomada group</taxon>
        <taxon>Methanobacteria</taxon>
        <taxon>Methanobacteriales</taxon>
        <taxon>Methanobacteriaceae</taxon>
        <taxon>Methanobrevibacter</taxon>
    </lineage>
</organism>
<evidence type="ECO:0000313" key="2">
    <source>
        <dbReference type="Proteomes" id="UP000077428"/>
    </source>
</evidence>
<reference evidence="2" key="1">
    <citation type="journal article" date="2016" name="Genome Announc.">
        <title>Draft Genome Sequences of Methanobrevibacter curvatus DSM11111, Methanobrevibacter cuticularis DSM11139, Methanobrevibacter filiformis DSM11501, and Methanobrevibacter oralis DSM7256.</title>
        <authorList>
            <person name="Poehlein A."/>
            <person name="Seedorf H."/>
        </authorList>
    </citation>
    <scope>NUCLEOTIDE SEQUENCE [LARGE SCALE GENOMIC DNA]</scope>
    <source>
        <strain evidence="2">DSM 7256 / JCM 30027 / ZR</strain>
    </source>
</reference>
<proteinExistence type="predicted"/>
<name>A0A166B6N9_METOA</name>
<dbReference type="RefSeq" id="WP_052331762.1">
    <property type="nucleotide sequence ID" value="NZ_CABMAB010000007.1"/>
</dbReference>
<comment type="caution">
    <text evidence="1">The sequence shown here is derived from an EMBL/GenBank/DDBJ whole genome shotgun (WGS) entry which is preliminary data.</text>
</comment>